<dbReference type="Gene3D" id="3.40.630.30">
    <property type="match status" value="1"/>
</dbReference>
<evidence type="ECO:0000256" key="1">
    <source>
        <dbReference type="ARBA" id="ARBA00022679"/>
    </source>
</evidence>
<dbReference type="InterPro" id="IPR050832">
    <property type="entry name" value="Bact_Acetyltransf"/>
</dbReference>
<dbReference type="Pfam" id="PF00583">
    <property type="entry name" value="Acetyltransf_1"/>
    <property type="match status" value="1"/>
</dbReference>
<keyword evidence="1 4" id="KW-0808">Transferase</keyword>
<evidence type="ECO:0000313" key="5">
    <source>
        <dbReference type="Proteomes" id="UP000594800"/>
    </source>
</evidence>
<dbReference type="EMBL" id="CP064942">
    <property type="protein sequence ID" value="QPH53302.1"/>
    <property type="molecule type" value="Genomic_DNA"/>
</dbReference>
<evidence type="ECO:0000259" key="3">
    <source>
        <dbReference type="PROSITE" id="PS51186"/>
    </source>
</evidence>
<organism evidence="4 5">
    <name type="scientific">Pontivivens ytuae</name>
    <dbReference type="NCBI Taxonomy" id="2789856"/>
    <lineage>
        <taxon>Bacteria</taxon>
        <taxon>Pseudomonadati</taxon>
        <taxon>Pseudomonadota</taxon>
        <taxon>Alphaproteobacteria</taxon>
        <taxon>Rhodobacterales</taxon>
        <taxon>Paracoccaceae</taxon>
        <taxon>Pontivivens</taxon>
    </lineage>
</organism>
<keyword evidence="2" id="KW-0012">Acyltransferase</keyword>
<dbReference type="Proteomes" id="UP000594800">
    <property type="component" value="Chromosome"/>
</dbReference>
<dbReference type="AlphaFoldDB" id="A0A7S9QCE4"/>
<accession>A0A7S9QCE4</accession>
<dbReference type="InterPro" id="IPR000182">
    <property type="entry name" value="GNAT_dom"/>
</dbReference>
<feature type="domain" description="N-acetyltransferase" evidence="3">
    <location>
        <begin position="14"/>
        <end position="161"/>
    </location>
</feature>
<evidence type="ECO:0000256" key="2">
    <source>
        <dbReference type="ARBA" id="ARBA00023315"/>
    </source>
</evidence>
<reference evidence="4 5" key="1">
    <citation type="submission" date="2020-11" db="EMBL/GenBank/DDBJ databases">
        <title>Description of Pontivivens ytuae sp. nov. isolated from deep sea sediment of Mariana Trench.</title>
        <authorList>
            <person name="Wang Z."/>
            <person name="Sun Q.-L."/>
            <person name="Xu X.-D."/>
            <person name="Tang Y.-Z."/>
            <person name="Zhang J."/>
        </authorList>
    </citation>
    <scope>NUCLEOTIDE SEQUENCE [LARGE SCALE GENOMIC DNA]</scope>
    <source>
        <strain evidence="4 5">MT2928</strain>
    </source>
</reference>
<sequence length="167" mass="18643">MIRVLGAEDAAIWRDVRLAMLLDTPEAFGSVHAEWVDRPLEDFADWLRRIRVFALVEDGRALATVGLWHSDRAAVRHRGEVVSVYVRPEARGRGAGDRLMQTVIEEARGTVVQLELGVGTQNRPARTLYARHGFVEVGRVPRALCHGGRYIDEITMMLRLDASGGDT</sequence>
<dbReference type="GO" id="GO:0016747">
    <property type="term" value="F:acyltransferase activity, transferring groups other than amino-acyl groups"/>
    <property type="evidence" value="ECO:0007669"/>
    <property type="project" value="InterPro"/>
</dbReference>
<dbReference type="InterPro" id="IPR016181">
    <property type="entry name" value="Acyl_CoA_acyltransferase"/>
</dbReference>
<proteinExistence type="predicted"/>
<protein>
    <submittedName>
        <fullName evidence="4">GNAT family N-acetyltransferase</fullName>
    </submittedName>
</protein>
<dbReference type="PROSITE" id="PS51186">
    <property type="entry name" value="GNAT"/>
    <property type="match status" value="1"/>
</dbReference>
<dbReference type="CDD" id="cd04301">
    <property type="entry name" value="NAT_SF"/>
    <property type="match status" value="1"/>
</dbReference>
<dbReference type="RefSeq" id="WP_196102512.1">
    <property type="nucleotide sequence ID" value="NZ_CP064942.1"/>
</dbReference>
<dbReference type="SUPFAM" id="SSF55729">
    <property type="entry name" value="Acyl-CoA N-acyltransferases (Nat)"/>
    <property type="match status" value="1"/>
</dbReference>
<name>A0A7S9QCE4_9RHOB</name>
<dbReference type="PANTHER" id="PTHR43877">
    <property type="entry name" value="AMINOALKYLPHOSPHONATE N-ACETYLTRANSFERASE-RELATED-RELATED"/>
    <property type="match status" value="1"/>
</dbReference>
<evidence type="ECO:0000313" key="4">
    <source>
        <dbReference type="EMBL" id="QPH53302.1"/>
    </source>
</evidence>
<keyword evidence="5" id="KW-1185">Reference proteome</keyword>
<dbReference type="KEGG" id="poz:I0K15_16140"/>
<dbReference type="PANTHER" id="PTHR43877:SF2">
    <property type="entry name" value="AMINOALKYLPHOSPHONATE N-ACETYLTRANSFERASE-RELATED"/>
    <property type="match status" value="1"/>
</dbReference>
<gene>
    <name evidence="4" type="ORF">I0K15_16140</name>
</gene>